<dbReference type="Proteomes" id="UP000823388">
    <property type="component" value="Chromosome 1K"/>
</dbReference>
<evidence type="ECO:0000313" key="3">
    <source>
        <dbReference type="Proteomes" id="UP000823388"/>
    </source>
</evidence>
<feature type="region of interest" description="Disordered" evidence="1">
    <location>
        <begin position="1"/>
        <end position="24"/>
    </location>
</feature>
<gene>
    <name evidence="2" type="ORF">PVAP13_1KG461100</name>
</gene>
<evidence type="ECO:0000256" key="1">
    <source>
        <dbReference type="SAM" id="MobiDB-lite"/>
    </source>
</evidence>
<reference evidence="2" key="1">
    <citation type="submission" date="2020-05" db="EMBL/GenBank/DDBJ databases">
        <title>WGS assembly of Panicum virgatum.</title>
        <authorList>
            <person name="Lovell J.T."/>
            <person name="Jenkins J."/>
            <person name="Shu S."/>
            <person name="Juenger T.E."/>
            <person name="Schmutz J."/>
        </authorList>
    </citation>
    <scope>NUCLEOTIDE SEQUENCE</scope>
    <source>
        <strain evidence="2">AP13</strain>
    </source>
</reference>
<organism evidence="2 3">
    <name type="scientific">Panicum virgatum</name>
    <name type="common">Blackwell switchgrass</name>
    <dbReference type="NCBI Taxonomy" id="38727"/>
    <lineage>
        <taxon>Eukaryota</taxon>
        <taxon>Viridiplantae</taxon>
        <taxon>Streptophyta</taxon>
        <taxon>Embryophyta</taxon>
        <taxon>Tracheophyta</taxon>
        <taxon>Spermatophyta</taxon>
        <taxon>Magnoliopsida</taxon>
        <taxon>Liliopsida</taxon>
        <taxon>Poales</taxon>
        <taxon>Poaceae</taxon>
        <taxon>PACMAD clade</taxon>
        <taxon>Panicoideae</taxon>
        <taxon>Panicodae</taxon>
        <taxon>Paniceae</taxon>
        <taxon>Panicinae</taxon>
        <taxon>Panicum</taxon>
        <taxon>Panicum sect. Hiantes</taxon>
    </lineage>
</organism>
<evidence type="ECO:0000313" key="2">
    <source>
        <dbReference type="EMBL" id="KAG2660819.1"/>
    </source>
</evidence>
<dbReference type="AlphaFoldDB" id="A0A8T0Y038"/>
<dbReference type="EMBL" id="CM029037">
    <property type="protein sequence ID" value="KAG2660819.1"/>
    <property type="molecule type" value="Genomic_DNA"/>
</dbReference>
<feature type="region of interest" description="Disordered" evidence="1">
    <location>
        <begin position="125"/>
        <end position="147"/>
    </location>
</feature>
<keyword evidence="3" id="KW-1185">Reference proteome</keyword>
<feature type="region of interest" description="Disordered" evidence="1">
    <location>
        <begin position="46"/>
        <end position="96"/>
    </location>
</feature>
<accession>A0A8T0Y038</accession>
<feature type="compositionally biased region" description="Low complexity" evidence="1">
    <location>
        <begin position="10"/>
        <end position="24"/>
    </location>
</feature>
<proteinExistence type="predicted"/>
<comment type="caution">
    <text evidence="2">The sequence shown here is derived from an EMBL/GenBank/DDBJ whole genome shotgun (WGS) entry which is preliminary data.</text>
</comment>
<sequence length="147" mass="15428">MDLVLRRRSPSVSAPAPASAPRVPSPALLLLPRAPSPALHLLPRSSCSRARSSLARARDRRRKKFEVRPPLGQIDGRRGKGGPRTHPPSVRAAGTCGSVAGAAGTRSQAGAIGVPQADAGIRRVGGSPVGWWWPTSSPTEGTMDMKF</sequence>
<name>A0A8T0Y038_PANVG</name>
<feature type="compositionally biased region" description="Low complexity" evidence="1">
    <location>
        <begin position="46"/>
        <end position="55"/>
    </location>
</feature>
<protein>
    <submittedName>
        <fullName evidence="2">Uncharacterized protein</fullName>
    </submittedName>
</protein>